<accession>A0AAE1AQP0</accession>
<name>A0AAE1AQP0_9GAST</name>
<feature type="region of interest" description="Disordered" evidence="1">
    <location>
        <begin position="1"/>
        <end position="68"/>
    </location>
</feature>
<dbReference type="EMBL" id="JAWDGP010001389">
    <property type="protein sequence ID" value="KAK3792093.1"/>
    <property type="molecule type" value="Genomic_DNA"/>
</dbReference>
<protein>
    <submittedName>
        <fullName evidence="2">Uncharacterized protein</fullName>
    </submittedName>
</protein>
<gene>
    <name evidence="2" type="ORF">RRG08_055360</name>
</gene>
<evidence type="ECO:0000256" key="1">
    <source>
        <dbReference type="SAM" id="MobiDB-lite"/>
    </source>
</evidence>
<proteinExistence type="predicted"/>
<feature type="compositionally biased region" description="Basic residues" evidence="1">
    <location>
        <begin position="48"/>
        <end position="60"/>
    </location>
</feature>
<organism evidence="2 3">
    <name type="scientific">Elysia crispata</name>
    <name type="common">lettuce slug</name>
    <dbReference type="NCBI Taxonomy" id="231223"/>
    <lineage>
        <taxon>Eukaryota</taxon>
        <taxon>Metazoa</taxon>
        <taxon>Spiralia</taxon>
        <taxon>Lophotrochozoa</taxon>
        <taxon>Mollusca</taxon>
        <taxon>Gastropoda</taxon>
        <taxon>Heterobranchia</taxon>
        <taxon>Euthyneura</taxon>
        <taxon>Panpulmonata</taxon>
        <taxon>Sacoglossa</taxon>
        <taxon>Placobranchoidea</taxon>
        <taxon>Plakobranchidae</taxon>
        <taxon>Elysia</taxon>
    </lineage>
</organism>
<dbReference type="Proteomes" id="UP001283361">
    <property type="component" value="Unassembled WGS sequence"/>
</dbReference>
<dbReference type="AlphaFoldDB" id="A0AAE1AQP0"/>
<evidence type="ECO:0000313" key="2">
    <source>
        <dbReference type="EMBL" id="KAK3792093.1"/>
    </source>
</evidence>
<keyword evidence="3" id="KW-1185">Reference proteome</keyword>
<comment type="caution">
    <text evidence="2">The sequence shown here is derived from an EMBL/GenBank/DDBJ whole genome shotgun (WGS) entry which is preliminary data.</text>
</comment>
<sequence length="68" mass="7492">MQSTYDKTALTIPGNRASINAGSPGLHRPHSGRSAHYGACHPANFTARRMRRKSRRRSGRVTRDSVSS</sequence>
<reference evidence="2" key="1">
    <citation type="journal article" date="2023" name="G3 (Bethesda)">
        <title>A reference genome for the long-term kleptoplast-retaining sea slug Elysia crispata morphotype clarki.</title>
        <authorList>
            <person name="Eastman K.E."/>
            <person name="Pendleton A.L."/>
            <person name="Shaikh M.A."/>
            <person name="Suttiyut T."/>
            <person name="Ogas R."/>
            <person name="Tomko P."/>
            <person name="Gavelis G."/>
            <person name="Widhalm J.R."/>
            <person name="Wisecaver J.H."/>
        </authorList>
    </citation>
    <scope>NUCLEOTIDE SEQUENCE</scope>
    <source>
        <strain evidence="2">ECLA1</strain>
    </source>
</reference>
<evidence type="ECO:0000313" key="3">
    <source>
        <dbReference type="Proteomes" id="UP001283361"/>
    </source>
</evidence>